<reference evidence="2 3" key="1">
    <citation type="submission" date="2018-03" db="EMBL/GenBank/DDBJ databases">
        <title>Genome assembly of novel Miniimonas species PCH200.</title>
        <authorList>
            <person name="Thakur V."/>
            <person name="Kumar V."/>
            <person name="Singh D."/>
        </authorList>
    </citation>
    <scope>NUCLEOTIDE SEQUENCE [LARGE SCALE GENOMIC DNA]</scope>
    <source>
        <strain evidence="2 3">PCH200</strain>
    </source>
</reference>
<dbReference type="RefSeq" id="WP_109229868.1">
    <property type="nucleotide sequence ID" value="NZ_PYHR01000002.1"/>
</dbReference>
<gene>
    <name evidence="2" type="ORF">C8046_13305</name>
</gene>
<dbReference type="CDD" id="cd07750">
    <property type="entry name" value="PolyPPase_VTC_like"/>
    <property type="match status" value="1"/>
</dbReference>
<proteinExistence type="predicted"/>
<dbReference type="AlphaFoldDB" id="A0A2U1ZWW3"/>
<evidence type="ECO:0000259" key="1">
    <source>
        <dbReference type="Pfam" id="PF09359"/>
    </source>
</evidence>
<dbReference type="InterPro" id="IPR042267">
    <property type="entry name" value="VTC_sf"/>
</dbReference>
<organism evidence="2 3">
    <name type="scientific">Serinibacter arcticus</name>
    <dbReference type="NCBI Taxonomy" id="1655435"/>
    <lineage>
        <taxon>Bacteria</taxon>
        <taxon>Bacillati</taxon>
        <taxon>Actinomycetota</taxon>
        <taxon>Actinomycetes</taxon>
        <taxon>Micrococcales</taxon>
        <taxon>Beutenbergiaceae</taxon>
        <taxon>Serinibacter</taxon>
    </lineage>
</organism>
<name>A0A2U1ZWW3_9MICO</name>
<evidence type="ECO:0000313" key="2">
    <source>
        <dbReference type="EMBL" id="PWD51487.1"/>
    </source>
</evidence>
<dbReference type="Pfam" id="PF09359">
    <property type="entry name" value="VTC"/>
    <property type="match status" value="1"/>
</dbReference>
<evidence type="ECO:0000313" key="3">
    <source>
        <dbReference type="Proteomes" id="UP000245166"/>
    </source>
</evidence>
<dbReference type="Proteomes" id="UP000245166">
    <property type="component" value="Unassembled WGS sequence"/>
</dbReference>
<accession>A0A2U1ZWW3</accession>
<comment type="caution">
    <text evidence="2">The sequence shown here is derived from an EMBL/GenBank/DDBJ whole genome shotgun (WGS) entry which is preliminary data.</text>
</comment>
<dbReference type="InterPro" id="IPR018966">
    <property type="entry name" value="VTC_domain"/>
</dbReference>
<sequence>MSTPITLDELVATAPLLTRTDRKYLLPTSQLALVDAADPDLRILTIDGLTTHAYASTYLDTADLAAYHLAARARPSRFKIRRRTYCDSGLSFLEVKTRSARGETVKDRLDLALATRGEHQRFAPLTVRMRTGHELGALTPVLEVTYDRTTYYLPASGSRVTVDTRLTWAALDATGAPTGDVLTLPGHAVVETKTTGRPCELDRLLWRAGHRPTRLSKYTCGLALTSDQPLTHNRWHRIVRDLHELATPTPTLTPRSL</sequence>
<dbReference type="GO" id="GO:0006799">
    <property type="term" value="P:polyphosphate biosynthetic process"/>
    <property type="evidence" value="ECO:0007669"/>
    <property type="project" value="UniProtKB-ARBA"/>
</dbReference>
<dbReference type="EMBL" id="PYHR01000002">
    <property type="protein sequence ID" value="PWD51487.1"/>
    <property type="molecule type" value="Genomic_DNA"/>
</dbReference>
<dbReference type="Gene3D" id="3.20.100.30">
    <property type="entry name" value="VTC, catalytic tunnel domain"/>
    <property type="match status" value="1"/>
</dbReference>
<keyword evidence="3" id="KW-1185">Reference proteome</keyword>
<protein>
    <recommendedName>
        <fullName evidence="1">VTC domain-containing protein</fullName>
    </recommendedName>
</protein>
<dbReference type="OrthoDB" id="148766at2"/>
<feature type="domain" description="VTC" evidence="1">
    <location>
        <begin position="19"/>
        <end position="224"/>
    </location>
</feature>